<dbReference type="CDD" id="cd07989">
    <property type="entry name" value="LPLAT_AGPAT-like"/>
    <property type="match status" value="1"/>
</dbReference>
<feature type="domain" description="Phospholipid/glycerol acyltransferase" evidence="3">
    <location>
        <begin position="55"/>
        <end position="173"/>
    </location>
</feature>
<dbReference type="EMBL" id="CAFAAB010000039">
    <property type="protein sequence ID" value="CAB4780358.1"/>
    <property type="molecule type" value="Genomic_DNA"/>
</dbReference>
<proteinExistence type="predicted"/>
<dbReference type="PANTHER" id="PTHR10434:SF11">
    <property type="entry name" value="1-ACYL-SN-GLYCEROL-3-PHOSPHATE ACYLTRANSFERASE"/>
    <property type="match status" value="1"/>
</dbReference>
<dbReference type="Pfam" id="PF01553">
    <property type="entry name" value="Acyltransferase"/>
    <property type="match status" value="1"/>
</dbReference>
<protein>
    <submittedName>
        <fullName evidence="4">Unannotated protein</fullName>
    </submittedName>
</protein>
<keyword evidence="2" id="KW-0012">Acyltransferase</keyword>
<dbReference type="PANTHER" id="PTHR10434">
    <property type="entry name" value="1-ACYL-SN-GLYCEROL-3-PHOSPHATE ACYLTRANSFERASE"/>
    <property type="match status" value="1"/>
</dbReference>
<evidence type="ECO:0000313" key="4">
    <source>
        <dbReference type="EMBL" id="CAB4780358.1"/>
    </source>
</evidence>
<sequence>MTELGLNFPTAWSRRLPATALRDLILTVIATPLTRRLTTMDIRGRENLPPPGTTTIYTSNHTSHLDTIIALAALNRSRRRRTVVAAASDTFFTKLSTARITVLLVNAIPIERHKVNRQSAAQAIEILKHGWDLLIYPEGGRTPTGQMLEFKGGAAYLAERSNAVVVPTFMVGAGEWLSSYAKAPMYLEMPRRWRSPVTVAFGTPLSIEEGENIRRFGQRIQDSVIELARQTTGDPTWGSHLKSQ</sequence>
<evidence type="ECO:0000256" key="2">
    <source>
        <dbReference type="ARBA" id="ARBA00023315"/>
    </source>
</evidence>
<keyword evidence="1" id="KW-0808">Transferase</keyword>
<name>A0A6J6WBM3_9ZZZZ</name>
<reference evidence="4" key="1">
    <citation type="submission" date="2020-05" db="EMBL/GenBank/DDBJ databases">
        <authorList>
            <person name="Chiriac C."/>
            <person name="Salcher M."/>
            <person name="Ghai R."/>
            <person name="Kavagutti S V."/>
        </authorList>
    </citation>
    <scope>NUCLEOTIDE SEQUENCE</scope>
</reference>
<dbReference type="SMART" id="SM00563">
    <property type="entry name" value="PlsC"/>
    <property type="match status" value="1"/>
</dbReference>
<organism evidence="4">
    <name type="scientific">freshwater metagenome</name>
    <dbReference type="NCBI Taxonomy" id="449393"/>
    <lineage>
        <taxon>unclassified sequences</taxon>
        <taxon>metagenomes</taxon>
        <taxon>ecological metagenomes</taxon>
    </lineage>
</organism>
<dbReference type="AlphaFoldDB" id="A0A6J6WBM3"/>
<dbReference type="GO" id="GO:0003841">
    <property type="term" value="F:1-acylglycerol-3-phosphate O-acyltransferase activity"/>
    <property type="evidence" value="ECO:0007669"/>
    <property type="project" value="TreeGrafter"/>
</dbReference>
<dbReference type="InterPro" id="IPR002123">
    <property type="entry name" value="Plipid/glycerol_acylTrfase"/>
</dbReference>
<dbReference type="GO" id="GO:0006654">
    <property type="term" value="P:phosphatidic acid biosynthetic process"/>
    <property type="evidence" value="ECO:0007669"/>
    <property type="project" value="TreeGrafter"/>
</dbReference>
<dbReference type="SUPFAM" id="SSF69593">
    <property type="entry name" value="Glycerol-3-phosphate (1)-acyltransferase"/>
    <property type="match status" value="1"/>
</dbReference>
<evidence type="ECO:0000259" key="3">
    <source>
        <dbReference type="SMART" id="SM00563"/>
    </source>
</evidence>
<gene>
    <name evidence="4" type="ORF">UFOPK2958_00491</name>
</gene>
<evidence type="ECO:0000256" key="1">
    <source>
        <dbReference type="ARBA" id="ARBA00022679"/>
    </source>
</evidence>
<accession>A0A6J6WBM3</accession>